<feature type="chain" id="PRO_5036192193" evidence="2">
    <location>
        <begin position="30"/>
        <end position="323"/>
    </location>
</feature>
<feature type="signal peptide" evidence="2">
    <location>
        <begin position="1"/>
        <end position="29"/>
    </location>
</feature>
<evidence type="ECO:0000256" key="2">
    <source>
        <dbReference type="SAM" id="SignalP"/>
    </source>
</evidence>
<evidence type="ECO:0000256" key="1">
    <source>
        <dbReference type="SAM" id="Phobius"/>
    </source>
</evidence>
<dbReference type="EMBL" id="HBFR01021908">
    <property type="protein sequence ID" value="CAD8888560.1"/>
    <property type="molecule type" value="Transcribed_RNA"/>
</dbReference>
<gene>
    <name evidence="3" type="ORF">CHYS00102_LOCUS15759</name>
    <name evidence="4" type="ORF">CHYS00102_LOCUS15760</name>
</gene>
<organism evidence="3">
    <name type="scientific">Corethron hystrix</name>
    <dbReference type="NCBI Taxonomy" id="216773"/>
    <lineage>
        <taxon>Eukaryota</taxon>
        <taxon>Sar</taxon>
        <taxon>Stramenopiles</taxon>
        <taxon>Ochrophyta</taxon>
        <taxon>Bacillariophyta</taxon>
        <taxon>Coscinodiscophyceae</taxon>
        <taxon>Corethrophycidae</taxon>
        <taxon>Corethrales</taxon>
        <taxon>Corethraceae</taxon>
        <taxon>Corethron</taxon>
    </lineage>
</organism>
<dbReference type="EMBL" id="HBFR01021909">
    <property type="protein sequence ID" value="CAD8888561.1"/>
    <property type="molecule type" value="Transcribed_RNA"/>
</dbReference>
<dbReference type="AlphaFoldDB" id="A0A6U5HEA6"/>
<keyword evidence="1" id="KW-0472">Membrane</keyword>
<keyword evidence="2" id="KW-0732">Signal</keyword>
<proteinExistence type="predicted"/>
<evidence type="ECO:0000313" key="4">
    <source>
        <dbReference type="EMBL" id="CAD8888561.1"/>
    </source>
</evidence>
<keyword evidence="1" id="KW-1133">Transmembrane helix</keyword>
<sequence>MTTRTKFLAKFLLLYFFFISLDLTSIVNGEEQYSYGRYGGDILCNLSFSEDGSNEAEPFDCSSSTHVFCLGIVKNETGLESQLNFSYRAQINDETDLGYIAKMEVAMLRVIEESVLDCSSFPNQRKRLLTQQKVAIIAADSLPLDTKSDDECLVEEEARYCSVVNARLSFVVNEENEEEAAKHQILDAIESAMESKEFIDINDDPNLINVAYGIDPNAVAEPLSGVSDFDTNSAEGSSLPLALGAGAIFVLVVGSLVARRRKRRQENDISIPIDDLSVNNDISFDNESMFLPSYDFKTIVSPNGETEINVSYESIASGDTTMI</sequence>
<feature type="transmembrane region" description="Helical" evidence="1">
    <location>
        <begin position="239"/>
        <end position="258"/>
    </location>
</feature>
<evidence type="ECO:0000313" key="3">
    <source>
        <dbReference type="EMBL" id="CAD8888560.1"/>
    </source>
</evidence>
<protein>
    <submittedName>
        <fullName evidence="3">Uncharacterized protein</fullName>
    </submittedName>
</protein>
<keyword evidence="1" id="KW-0812">Transmembrane</keyword>
<accession>A0A6U5HEA6</accession>
<name>A0A6U5HEA6_9STRA</name>
<reference evidence="3" key="1">
    <citation type="submission" date="2021-01" db="EMBL/GenBank/DDBJ databases">
        <authorList>
            <person name="Corre E."/>
            <person name="Pelletier E."/>
            <person name="Niang G."/>
            <person name="Scheremetjew M."/>
            <person name="Finn R."/>
            <person name="Kale V."/>
            <person name="Holt S."/>
            <person name="Cochrane G."/>
            <person name="Meng A."/>
            <person name="Brown T."/>
            <person name="Cohen L."/>
        </authorList>
    </citation>
    <scope>NUCLEOTIDE SEQUENCE</scope>
    <source>
        <strain evidence="3">308</strain>
    </source>
</reference>